<evidence type="ECO:0000313" key="3">
    <source>
        <dbReference type="Proteomes" id="UP001597297"/>
    </source>
</evidence>
<keyword evidence="1" id="KW-0812">Transmembrane</keyword>
<accession>A0ABW5E535</accession>
<keyword evidence="3" id="KW-1185">Reference proteome</keyword>
<feature type="transmembrane region" description="Helical" evidence="1">
    <location>
        <begin position="93"/>
        <end position="113"/>
    </location>
</feature>
<proteinExistence type="predicted"/>
<protein>
    <recommendedName>
        <fullName evidence="4">Anti-sigma factor</fullName>
    </recommendedName>
</protein>
<name>A0ABW5E535_9BACT</name>
<keyword evidence="1" id="KW-1133">Transmembrane helix</keyword>
<dbReference type="Proteomes" id="UP001597297">
    <property type="component" value="Unassembled WGS sequence"/>
</dbReference>
<comment type="caution">
    <text evidence="2">The sequence shown here is derived from an EMBL/GenBank/DDBJ whole genome shotgun (WGS) entry which is preliminary data.</text>
</comment>
<evidence type="ECO:0000256" key="1">
    <source>
        <dbReference type="SAM" id="Phobius"/>
    </source>
</evidence>
<keyword evidence="1" id="KW-0472">Membrane</keyword>
<evidence type="ECO:0008006" key="4">
    <source>
        <dbReference type="Google" id="ProtNLM"/>
    </source>
</evidence>
<dbReference type="EMBL" id="JBHUJC010000045">
    <property type="protein sequence ID" value="MFD2277741.1"/>
    <property type="molecule type" value="Genomic_DNA"/>
</dbReference>
<sequence length="189" mass="20678">MNKPEKATIQSWLNGELEGDALREMEAWAEEHAEELEAEMGWQSLAQEIAELIPANEAPPHADFFNEQVKHHSLETEYDVSKQSTPVSFWQRLNWLLAPAALAGVALGFYLGARVKALDPAMVQLLQPEEVYTPVMGVTSEVVDSDAATVIVLEGLDDIPESIDIVMGDSSYGVSPMLLAKAEGNAPIF</sequence>
<dbReference type="RefSeq" id="WP_377092602.1">
    <property type="nucleotide sequence ID" value="NZ_JBHSJM010000001.1"/>
</dbReference>
<reference evidence="3" key="1">
    <citation type="journal article" date="2019" name="Int. J. Syst. Evol. Microbiol.">
        <title>The Global Catalogue of Microorganisms (GCM) 10K type strain sequencing project: providing services to taxonomists for standard genome sequencing and annotation.</title>
        <authorList>
            <consortium name="The Broad Institute Genomics Platform"/>
            <consortium name="The Broad Institute Genome Sequencing Center for Infectious Disease"/>
            <person name="Wu L."/>
            <person name="Ma J."/>
        </authorList>
    </citation>
    <scope>NUCLEOTIDE SEQUENCE [LARGE SCALE GENOMIC DNA]</scope>
    <source>
        <strain evidence="3">JCM 16545</strain>
    </source>
</reference>
<gene>
    <name evidence="2" type="ORF">ACFSQZ_14830</name>
</gene>
<evidence type="ECO:0000313" key="2">
    <source>
        <dbReference type="EMBL" id="MFD2277741.1"/>
    </source>
</evidence>
<organism evidence="2 3">
    <name type="scientific">Rubritalea spongiae</name>
    <dbReference type="NCBI Taxonomy" id="430797"/>
    <lineage>
        <taxon>Bacteria</taxon>
        <taxon>Pseudomonadati</taxon>
        <taxon>Verrucomicrobiota</taxon>
        <taxon>Verrucomicrobiia</taxon>
        <taxon>Verrucomicrobiales</taxon>
        <taxon>Rubritaleaceae</taxon>
        <taxon>Rubritalea</taxon>
    </lineage>
</organism>